<dbReference type="Proteomes" id="UP000266861">
    <property type="component" value="Unassembled WGS sequence"/>
</dbReference>
<evidence type="ECO:0008006" key="5">
    <source>
        <dbReference type="Google" id="ProtNLM"/>
    </source>
</evidence>
<dbReference type="InterPro" id="IPR051481">
    <property type="entry name" value="BTB-POZ/Galectin-3-binding"/>
</dbReference>
<reference evidence="3 4" key="1">
    <citation type="submission" date="2018-08" db="EMBL/GenBank/DDBJ databases">
        <title>Genome and evolution of the arbuscular mycorrhizal fungus Diversispora epigaea (formerly Glomus versiforme) and its bacterial endosymbionts.</title>
        <authorList>
            <person name="Sun X."/>
            <person name="Fei Z."/>
            <person name="Harrison M."/>
        </authorList>
    </citation>
    <scope>NUCLEOTIDE SEQUENCE [LARGE SCALE GENOMIC DNA]</scope>
    <source>
        <strain evidence="3 4">IT104</strain>
    </source>
</reference>
<dbReference type="InterPro" id="IPR011333">
    <property type="entry name" value="SKP1/BTB/POZ_sf"/>
</dbReference>
<dbReference type="Gene3D" id="3.30.710.10">
    <property type="entry name" value="Potassium Channel Kv1.1, Chain A"/>
    <property type="match status" value="1"/>
</dbReference>
<organism evidence="3 4">
    <name type="scientific">Diversispora epigaea</name>
    <dbReference type="NCBI Taxonomy" id="1348612"/>
    <lineage>
        <taxon>Eukaryota</taxon>
        <taxon>Fungi</taxon>
        <taxon>Fungi incertae sedis</taxon>
        <taxon>Mucoromycota</taxon>
        <taxon>Glomeromycotina</taxon>
        <taxon>Glomeromycetes</taxon>
        <taxon>Diversisporales</taxon>
        <taxon>Diversisporaceae</taxon>
        <taxon>Diversispora</taxon>
    </lineage>
</organism>
<accession>A0A397HAB8</accession>
<feature type="domain" description="BTB" evidence="1">
    <location>
        <begin position="23"/>
        <end position="94"/>
    </location>
</feature>
<feature type="domain" description="TLDc" evidence="2">
    <location>
        <begin position="303"/>
        <end position="484"/>
    </location>
</feature>
<dbReference type="PROSITE" id="PS51886">
    <property type="entry name" value="TLDC"/>
    <property type="match status" value="1"/>
</dbReference>
<dbReference type="PANTHER" id="PTHR24410">
    <property type="entry name" value="HL07962P-RELATED"/>
    <property type="match status" value="1"/>
</dbReference>
<evidence type="ECO:0000313" key="4">
    <source>
        <dbReference type="Proteomes" id="UP000266861"/>
    </source>
</evidence>
<dbReference type="AlphaFoldDB" id="A0A397HAB8"/>
<dbReference type="SMART" id="SM00225">
    <property type="entry name" value="BTB"/>
    <property type="match status" value="1"/>
</dbReference>
<sequence>MKFKFLDKLSQDFLELLNDKEEYNVVFEVDQNRDIKTFTAHSTILRCRSSYFNQELTNTASDNHIKTISKPKISAQVFEIIIKYIYGGAVDTEILDTKTIYKLMIVANEFELKELSVELEKYLIDFKASWLKTHFSLVYHSIYKSDDKFNDLKNFYNTIITKYPNLIFGSIEFTSIHESALVSILKQDDLQMIETEIWDYVIKWGIARSSNLPKKLEDWSDENFLTLKTTLQQCLPLIRYFHMSILDVMNKIKPYKKIFDKQLWNDLTQYLSHPNRSFKSTILPPRSILIQKLPSRVNESFSNIISRNQAAEISSWIDCKSTSYHPMNNPYKFQLILRGSKDGFAPRKFWDLCDGYARTIVVSKIKETNQIVGGYNPLVWDKSKYDWMETDKSFIFSFKDSLTSTNPILSRVKEETCALWYPSDKDIYGPRFGLDEFMMKSHVSNFTQDKQNKCMSSCYNSYEKSIRTTNDEFSIIDYEVFRIIKKY</sequence>
<comment type="caution">
    <text evidence="3">The sequence shown here is derived from an EMBL/GenBank/DDBJ whole genome shotgun (WGS) entry which is preliminary data.</text>
</comment>
<dbReference type="PROSITE" id="PS50097">
    <property type="entry name" value="BTB"/>
    <property type="match status" value="1"/>
</dbReference>
<dbReference type="Pfam" id="PF07534">
    <property type="entry name" value="TLD"/>
    <property type="match status" value="1"/>
</dbReference>
<dbReference type="InterPro" id="IPR006571">
    <property type="entry name" value="TLDc_dom"/>
</dbReference>
<evidence type="ECO:0000259" key="2">
    <source>
        <dbReference type="PROSITE" id="PS51886"/>
    </source>
</evidence>
<dbReference type="EMBL" id="PQFF01000335">
    <property type="protein sequence ID" value="RHZ58614.1"/>
    <property type="molecule type" value="Genomic_DNA"/>
</dbReference>
<dbReference type="SUPFAM" id="SSF54695">
    <property type="entry name" value="POZ domain"/>
    <property type="match status" value="1"/>
</dbReference>
<dbReference type="OrthoDB" id="2305016at2759"/>
<dbReference type="PANTHER" id="PTHR24410:SF23">
    <property type="entry name" value="BTB DOMAIN-CONTAINING PROTEIN-RELATED"/>
    <property type="match status" value="1"/>
</dbReference>
<dbReference type="InterPro" id="IPR000210">
    <property type="entry name" value="BTB/POZ_dom"/>
</dbReference>
<evidence type="ECO:0000259" key="1">
    <source>
        <dbReference type="PROSITE" id="PS50097"/>
    </source>
</evidence>
<proteinExistence type="predicted"/>
<keyword evidence="4" id="KW-1185">Reference proteome</keyword>
<gene>
    <name evidence="3" type="ORF">Glove_372g40</name>
</gene>
<evidence type="ECO:0000313" key="3">
    <source>
        <dbReference type="EMBL" id="RHZ58614.1"/>
    </source>
</evidence>
<dbReference type="Pfam" id="PF00651">
    <property type="entry name" value="BTB"/>
    <property type="match status" value="1"/>
</dbReference>
<name>A0A397HAB8_9GLOM</name>
<protein>
    <recommendedName>
        <fullName evidence="5">BTB domain-containing protein</fullName>
    </recommendedName>
</protein>